<sequence>MSIRELLEERSQPQPKACTTCRWFATQSEDEQAAAKEWFDAGFSMEELWRGIRKLGYPLAVDALRNHFRICS</sequence>
<evidence type="ECO:0000313" key="4">
    <source>
        <dbReference type="Proteomes" id="UP000295685"/>
    </source>
</evidence>
<dbReference type="RefSeq" id="WP_134148860.1">
    <property type="nucleotide sequence ID" value="NZ_PECK01000008.1"/>
</dbReference>
<proteinExistence type="predicted"/>
<dbReference type="EMBL" id="PECK01000008">
    <property type="protein sequence ID" value="TDZ92176.1"/>
    <property type="molecule type" value="Genomic_DNA"/>
</dbReference>
<reference evidence="3 4" key="1">
    <citation type="journal article" date="2019" name="Sci. Rep.">
        <title>Extended insight into the Mycobacterium chelonae-abscessus complex through whole genome sequencing of Mycobacterium salmoniphilum outbreak and Mycobacterium salmoniphilum-like strains.</title>
        <authorList>
            <person name="Behra P.R.K."/>
            <person name="Das S."/>
            <person name="Pettersson B.M.F."/>
            <person name="Shirreff L."/>
            <person name="DuCote T."/>
            <person name="Jacobsson K.G."/>
            <person name="Ennis D.G."/>
            <person name="Kirsebom L.A."/>
        </authorList>
    </citation>
    <scope>NUCLEOTIDE SEQUENCE [LARGE SCALE GENOMIC DNA]</scope>
    <source>
        <strain evidence="2 3">CCUG 60883</strain>
        <strain evidence="1 4">CCUG 60885</strain>
    </source>
</reference>
<dbReference type="EMBL" id="PECM01000005">
    <property type="protein sequence ID" value="TEA07405.1"/>
    <property type="molecule type" value="Genomic_DNA"/>
</dbReference>
<protein>
    <submittedName>
        <fullName evidence="1">Uncharacterized protein</fullName>
    </submittedName>
</protein>
<evidence type="ECO:0000313" key="2">
    <source>
        <dbReference type="EMBL" id="TEA07405.1"/>
    </source>
</evidence>
<dbReference type="AlphaFoldDB" id="A0A4R8SC52"/>
<evidence type="ECO:0000313" key="1">
    <source>
        <dbReference type="EMBL" id="TDZ92176.1"/>
    </source>
</evidence>
<comment type="caution">
    <text evidence="1">The sequence shown here is derived from an EMBL/GenBank/DDBJ whole genome shotgun (WGS) entry which is preliminary data.</text>
</comment>
<evidence type="ECO:0000313" key="3">
    <source>
        <dbReference type="Proteomes" id="UP000294844"/>
    </source>
</evidence>
<name>A0A4R8SC52_9MYCO</name>
<gene>
    <name evidence="2" type="ORF">CCUG60883_01438</name>
    <name evidence="1" type="ORF">CCUG60885_04290</name>
</gene>
<dbReference type="Proteomes" id="UP000295685">
    <property type="component" value="Unassembled WGS sequence"/>
</dbReference>
<dbReference type="Proteomes" id="UP000294844">
    <property type="component" value="Unassembled WGS sequence"/>
</dbReference>
<organism evidence="1 4">
    <name type="scientific">Mycobacteroides salmoniphilum</name>
    <dbReference type="NCBI Taxonomy" id="404941"/>
    <lineage>
        <taxon>Bacteria</taxon>
        <taxon>Bacillati</taxon>
        <taxon>Actinomycetota</taxon>
        <taxon>Actinomycetes</taxon>
        <taxon>Mycobacteriales</taxon>
        <taxon>Mycobacteriaceae</taxon>
        <taxon>Mycobacteroides</taxon>
    </lineage>
</organism>
<keyword evidence="3" id="KW-1185">Reference proteome</keyword>
<accession>A0A4R8SC52</accession>